<feature type="region of interest" description="Disordered" evidence="1">
    <location>
        <begin position="1"/>
        <end position="68"/>
    </location>
</feature>
<evidence type="ECO:0000313" key="2">
    <source>
        <dbReference type="EMBL" id="PSL56658.1"/>
    </source>
</evidence>
<organism evidence="2 3">
    <name type="scientific">Saccharothrix carnea</name>
    <dbReference type="NCBI Taxonomy" id="1280637"/>
    <lineage>
        <taxon>Bacteria</taxon>
        <taxon>Bacillati</taxon>
        <taxon>Actinomycetota</taxon>
        <taxon>Actinomycetes</taxon>
        <taxon>Pseudonocardiales</taxon>
        <taxon>Pseudonocardiaceae</taxon>
        <taxon>Saccharothrix</taxon>
    </lineage>
</organism>
<feature type="compositionally biased region" description="Polar residues" evidence="1">
    <location>
        <begin position="36"/>
        <end position="52"/>
    </location>
</feature>
<dbReference type="AlphaFoldDB" id="A0A2P8IDV4"/>
<accession>A0A2P8IDV4</accession>
<dbReference type="Proteomes" id="UP000241118">
    <property type="component" value="Unassembled WGS sequence"/>
</dbReference>
<proteinExistence type="predicted"/>
<gene>
    <name evidence="2" type="ORF">B0I31_103412</name>
</gene>
<feature type="compositionally biased region" description="Pro residues" evidence="1">
    <location>
        <begin position="10"/>
        <end position="20"/>
    </location>
</feature>
<comment type="caution">
    <text evidence="2">The sequence shown here is derived from an EMBL/GenBank/DDBJ whole genome shotgun (WGS) entry which is preliminary data.</text>
</comment>
<protein>
    <submittedName>
        <fullName evidence="2">Uncharacterized protein</fullName>
    </submittedName>
</protein>
<reference evidence="2 3" key="1">
    <citation type="submission" date="2018-03" db="EMBL/GenBank/DDBJ databases">
        <title>Genomic Encyclopedia of Type Strains, Phase III (KMG-III): the genomes of soil and plant-associated and newly described type strains.</title>
        <authorList>
            <person name="Whitman W."/>
        </authorList>
    </citation>
    <scope>NUCLEOTIDE SEQUENCE [LARGE SCALE GENOMIC DNA]</scope>
    <source>
        <strain evidence="2 3">CGMCC 4.7097</strain>
    </source>
</reference>
<dbReference type="EMBL" id="PYAX01000003">
    <property type="protein sequence ID" value="PSL56658.1"/>
    <property type="molecule type" value="Genomic_DNA"/>
</dbReference>
<keyword evidence="3" id="KW-1185">Reference proteome</keyword>
<evidence type="ECO:0000313" key="3">
    <source>
        <dbReference type="Proteomes" id="UP000241118"/>
    </source>
</evidence>
<name>A0A2P8IDV4_SACCR</name>
<evidence type="ECO:0000256" key="1">
    <source>
        <dbReference type="SAM" id="MobiDB-lite"/>
    </source>
</evidence>
<sequence>MHPIDGSPTPAGPQTPPNPTGSPADHVTPTPYLPTIPTQRTASNLNQANSCHADSRHRTSHLPTKVRRAIHTARTRLTTLSRFRWVSS</sequence>
<feature type="compositionally biased region" description="Basic residues" evidence="1">
    <location>
        <begin position="58"/>
        <end position="68"/>
    </location>
</feature>